<evidence type="ECO:0000256" key="1">
    <source>
        <dbReference type="SAM" id="MobiDB-lite"/>
    </source>
</evidence>
<accession>A0A378JNE0</accession>
<evidence type="ECO:0000313" key="3">
    <source>
        <dbReference type="Proteomes" id="UP000254794"/>
    </source>
</evidence>
<keyword evidence="3" id="KW-1185">Reference proteome</keyword>
<reference evidence="2 3" key="1">
    <citation type="submission" date="2018-06" db="EMBL/GenBank/DDBJ databases">
        <authorList>
            <consortium name="Pathogen Informatics"/>
            <person name="Doyle S."/>
        </authorList>
    </citation>
    <scope>NUCLEOTIDE SEQUENCE [LARGE SCALE GENOMIC DNA]</scope>
    <source>
        <strain evidence="2 3">NCTC13316</strain>
    </source>
</reference>
<feature type="region of interest" description="Disordered" evidence="1">
    <location>
        <begin position="289"/>
        <end position="314"/>
    </location>
</feature>
<dbReference type="Proteomes" id="UP000254794">
    <property type="component" value="Unassembled WGS sequence"/>
</dbReference>
<dbReference type="RefSeq" id="WP_115331410.1">
    <property type="nucleotide sequence ID" value="NZ_CAAAHP010000002.1"/>
</dbReference>
<organism evidence="2 3">
    <name type="scientific">Legionella busanensis</name>
    <dbReference type="NCBI Taxonomy" id="190655"/>
    <lineage>
        <taxon>Bacteria</taxon>
        <taxon>Pseudomonadati</taxon>
        <taxon>Pseudomonadota</taxon>
        <taxon>Gammaproteobacteria</taxon>
        <taxon>Legionellales</taxon>
        <taxon>Legionellaceae</taxon>
        <taxon>Legionella</taxon>
    </lineage>
</organism>
<dbReference type="EMBL" id="UGOD01000001">
    <property type="protein sequence ID" value="STX51803.1"/>
    <property type="molecule type" value="Genomic_DNA"/>
</dbReference>
<sequence>MIRTAYIYYGINEQEKLVISCYHEQTTAARNYRKYAKHYGAPLKPIIEKVEIVIPTEKDITDAEIEALLTLLIEDEIKDLILANKITDAEIKALLTNEITDEGIEALLTLLTLLTEDETKDLILNKKEITEERIKKLILNKKIQKAIQDAILGKLQEIKNALNIEPKQVILAADVNLCSPTKEELTEFLIREAFIRKIFGDTTPIIRILESSLKEVASKAVRRFREIERTSMPPGAAIVRVKSGHFNDSTDRINEIFAASEQTFSPESTHLFRVLTRSKKEIPEKEVAASKDTRSTYLGKSSPGLGKSNEQMKDNVSLRKRTSTETLSLAFFNNNSNKKTCQETKENCNQIPSKAEEPSHPDGILQSNITTI</sequence>
<gene>
    <name evidence="2" type="ORF">NCTC13316_01901</name>
</gene>
<evidence type="ECO:0000313" key="2">
    <source>
        <dbReference type="EMBL" id="STX51803.1"/>
    </source>
</evidence>
<feature type="region of interest" description="Disordered" evidence="1">
    <location>
        <begin position="352"/>
        <end position="372"/>
    </location>
</feature>
<proteinExistence type="predicted"/>
<protein>
    <submittedName>
        <fullName evidence="2">Uncharacterized protein</fullName>
    </submittedName>
</protein>
<name>A0A378JNE0_9GAMM</name>
<dbReference type="AlphaFoldDB" id="A0A378JNE0"/>